<dbReference type="OrthoDB" id="8161897at2"/>
<protein>
    <submittedName>
        <fullName evidence="6">DoxX protein</fullName>
    </submittedName>
</protein>
<dbReference type="InterPro" id="IPR032808">
    <property type="entry name" value="DoxX"/>
</dbReference>
<keyword evidence="3 5" id="KW-1133">Transmembrane helix</keyword>
<sequence length="121" mass="13655">MNSKLQKVLRVVLSIILLVFGLNKFFNFIPMEAPPEGSFMHALLQTGYLMPLIAISEIIPGILLFINKWTGLALVWLVPISINIVLFHLKYDISTIGPAALVAILNATLIYVNWRKFKTLF</sequence>
<proteinExistence type="predicted"/>
<feature type="transmembrane region" description="Helical" evidence="5">
    <location>
        <begin position="7"/>
        <end position="26"/>
    </location>
</feature>
<evidence type="ECO:0000313" key="6">
    <source>
        <dbReference type="EMBL" id="SFS40395.1"/>
    </source>
</evidence>
<evidence type="ECO:0000256" key="5">
    <source>
        <dbReference type="SAM" id="Phobius"/>
    </source>
</evidence>
<dbReference type="RefSeq" id="WP_090223505.1">
    <property type="nucleotide sequence ID" value="NZ_FOZP01000002.1"/>
</dbReference>
<feature type="transmembrane region" description="Helical" evidence="5">
    <location>
        <begin position="73"/>
        <end position="89"/>
    </location>
</feature>
<evidence type="ECO:0000256" key="4">
    <source>
        <dbReference type="ARBA" id="ARBA00023136"/>
    </source>
</evidence>
<dbReference type="Proteomes" id="UP000199312">
    <property type="component" value="Unassembled WGS sequence"/>
</dbReference>
<evidence type="ECO:0000256" key="2">
    <source>
        <dbReference type="ARBA" id="ARBA00022692"/>
    </source>
</evidence>
<evidence type="ECO:0000256" key="3">
    <source>
        <dbReference type="ARBA" id="ARBA00022989"/>
    </source>
</evidence>
<comment type="subcellular location">
    <subcellularLocation>
        <location evidence="1">Membrane</location>
        <topology evidence="1">Multi-pass membrane protein</topology>
    </subcellularLocation>
</comment>
<dbReference type="STRING" id="593133.SAMN04488006_1104"/>
<dbReference type="AlphaFoldDB" id="A0A1I6PK37"/>
<name>A0A1I6PK37_9FLAO</name>
<evidence type="ECO:0000256" key="1">
    <source>
        <dbReference type="ARBA" id="ARBA00004141"/>
    </source>
</evidence>
<dbReference type="GO" id="GO:0016020">
    <property type="term" value="C:membrane"/>
    <property type="evidence" value="ECO:0007669"/>
    <property type="project" value="UniProtKB-SubCell"/>
</dbReference>
<dbReference type="Pfam" id="PF07681">
    <property type="entry name" value="DoxX"/>
    <property type="match status" value="1"/>
</dbReference>
<keyword evidence="4 5" id="KW-0472">Membrane</keyword>
<feature type="transmembrane region" description="Helical" evidence="5">
    <location>
        <begin position="95"/>
        <end position="114"/>
    </location>
</feature>
<organism evidence="6 7">
    <name type="scientific">Lutibacter maritimus</name>
    <dbReference type="NCBI Taxonomy" id="593133"/>
    <lineage>
        <taxon>Bacteria</taxon>
        <taxon>Pseudomonadati</taxon>
        <taxon>Bacteroidota</taxon>
        <taxon>Flavobacteriia</taxon>
        <taxon>Flavobacteriales</taxon>
        <taxon>Flavobacteriaceae</taxon>
        <taxon>Lutibacter</taxon>
    </lineage>
</organism>
<keyword evidence="2 5" id="KW-0812">Transmembrane</keyword>
<dbReference type="EMBL" id="FOZP01000002">
    <property type="protein sequence ID" value="SFS40395.1"/>
    <property type="molecule type" value="Genomic_DNA"/>
</dbReference>
<feature type="transmembrane region" description="Helical" evidence="5">
    <location>
        <begin position="46"/>
        <end position="66"/>
    </location>
</feature>
<accession>A0A1I6PK37</accession>
<evidence type="ECO:0000313" key="7">
    <source>
        <dbReference type="Proteomes" id="UP000199312"/>
    </source>
</evidence>
<reference evidence="7" key="1">
    <citation type="submission" date="2016-10" db="EMBL/GenBank/DDBJ databases">
        <authorList>
            <person name="Varghese N."/>
            <person name="Submissions S."/>
        </authorList>
    </citation>
    <scope>NUCLEOTIDE SEQUENCE [LARGE SCALE GENOMIC DNA]</scope>
    <source>
        <strain evidence="7">DSM 24450</strain>
    </source>
</reference>
<keyword evidence="7" id="KW-1185">Reference proteome</keyword>
<gene>
    <name evidence="6" type="ORF">SAMN04488006_1104</name>
</gene>